<comment type="caution">
    <text evidence="2">The sequence shown here is derived from an EMBL/GenBank/DDBJ whole genome shotgun (WGS) entry which is preliminary data.</text>
</comment>
<accession>A0ABU3VPR2</accession>
<sequence length="64" mass="7149">MYFGRNMESGNATQKPMNHPLIQRSGKEDVSPTFTKVITSDIQKDMAIAIKNPESNLLESIDIP</sequence>
<protein>
    <submittedName>
        <fullName evidence="2">Uncharacterized protein</fullName>
    </submittedName>
</protein>
<evidence type="ECO:0000256" key="1">
    <source>
        <dbReference type="SAM" id="MobiDB-lite"/>
    </source>
</evidence>
<gene>
    <name evidence="2" type="ORF">MmiAt1_09720</name>
</gene>
<evidence type="ECO:0000313" key="3">
    <source>
        <dbReference type="Proteomes" id="UP001272052"/>
    </source>
</evidence>
<dbReference type="EMBL" id="JAWDKC010000017">
    <property type="protein sequence ID" value="MDV0445395.1"/>
    <property type="molecule type" value="Genomic_DNA"/>
</dbReference>
<keyword evidence="3" id="KW-1185">Reference proteome</keyword>
<name>A0ABU3VPR2_9EURY</name>
<evidence type="ECO:0000313" key="2">
    <source>
        <dbReference type="EMBL" id="MDV0445395.1"/>
    </source>
</evidence>
<reference evidence="2 3" key="1">
    <citation type="submission" date="2023-06" db="EMBL/GenBank/DDBJ databases">
        <title>Genome sequence of Methanimicrococcus sp. At1.</title>
        <authorList>
            <person name="Protasov E."/>
            <person name="Platt K."/>
            <person name="Poehlein A."/>
            <person name="Daniel R."/>
            <person name="Brune A."/>
        </authorList>
    </citation>
    <scope>NUCLEOTIDE SEQUENCE [LARGE SCALE GENOMIC DNA]</scope>
    <source>
        <strain evidence="2 3">At1</strain>
    </source>
</reference>
<proteinExistence type="predicted"/>
<dbReference type="Proteomes" id="UP001272052">
    <property type="component" value="Unassembled WGS sequence"/>
</dbReference>
<feature type="region of interest" description="Disordered" evidence="1">
    <location>
        <begin position="1"/>
        <end position="32"/>
    </location>
</feature>
<organism evidence="2 3">
    <name type="scientific">Methanimicrococcus hacksteinii</name>
    <dbReference type="NCBI Taxonomy" id="3028293"/>
    <lineage>
        <taxon>Archaea</taxon>
        <taxon>Methanobacteriati</taxon>
        <taxon>Methanobacteriota</taxon>
        <taxon>Stenosarchaea group</taxon>
        <taxon>Methanomicrobia</taxon>
        <taxon>Methanosarcinales</taxon>
        <taxon>Methanosarcinaceae</taxon>
        <taxon>Methanimicrococcus</taxon>
    </lineage>
</organism>